<dbReference type="OMA" id="CAWTVTI"/>
<evidence type="ECO:0000313" key="1">
    <source>
        <dbReference type="EMBL" id="NKY02148.1"/>
    </source>
</evidence>
<comment type="caution">
    <text evidence="1">The sequence shown here is derived from an EMBL/GenBank/DDBJ whole genome shotgun (WGS) entry which is preliminary data.</text>
</comment>
<name>A0A846WKR2_9ACTN</name>
<evidence type="ECO:0000313" key="2">
    <source>
        <dbReference type="Proteomes" id="UP000563898"/>
    </source>
</evidence>
<organism evidence="1 2">
    <name type="scientific">Gordonia polyisoprenivorans</name>
    <dbReference type="NCBI Taxonomy" id="84595"/>
    <lineage>
        <taxon>Bacteria</taxon>
        <taxon>Bacillati</taxon>
        <taxon>Actinomycetota</taxon>
        <taxon>Actinomycetes</taxon>
        <taxon>Mycobacteriales</taxon>
        <taxon>Gordoniaceae</taxon>
        <taxon>Gordonia</taxon>
    </lineage>
</organism>
<proteinExistence type="predicted"/>
<dbReference type="EMBL" id="JAAXPC010000005">
    <property type="protein sequence ID" value="NKY02148.1"/>
    <property type="molecule type" value="Genomic_DNA"/>
</dbReference>
<dbReference type="Proteomes" id="UP000563898">
    <property type="component" value="Unassembled WGS sequence"/>
</dbReference>
<reference evidence="1 2" key="1">
    <citation type="submission" date="2020-04" db="EMBL/GenBank/DDBJ databases">
        <title>MicrobeNet Type strains.</title>
        <authorList>
            <person name="Nicholson A.C."/>
        </authorList>
    </citation>
    <scope>NUCLEOTIDE SEQUENCE [LARGE SCALE GENOMIC DNA]</scope>
    <source>
        <strain evidence="1 2">ATCC BAA-14</strain>
    </source>
</reference>
<protein>
    <submittedName>
        <fullName evidence="1">Uncharacterized protein</fullName>
    </submittedName>
</protein>
<accession>A0A846WKR2</accession>
<dbReference type="RefSeq" id="WP_006367811.1">
    <property type="nucleotide sequence ID" value="NZ_CP073075.1"/>
</dbReference>
<sequence>MTDTAQEIPARTYSDLSGDQLADLIPELLLSGQLIDRSGMAHLISAFGRDTMAQVAIEEWMAASPVYTHRMRSALGIDGDGVEDMFKCLQLDIGAPPQFMDFRYEVTDHHHGAFVLNHCGALMDVEPLGDEYVTAMCHDIEDPTFDATAIATNRRARIRPIHRPPRRPADRHPHCAWTVTIEPDRDELPLPADAETMFTTRAAQIELVAIDPDADDGFVDYRGPLVADLQFREWSHSALARIAEEVALQHQLLALGFWTSVRRHADSDEQAREIFGKQFTGIAGLSADRLRRALRLGTDAAALAQVIALVPVLGPRRYTGIEVDVVGDEVVVTIPGESDARTDGGWITLLTHDRIEPLRAIGVAVDPRWVVTECARTGSTSTGSGLSVRFALGDVEQPESGEVAITRFSSGADFGFTDRGRSVPVTALPITPITSGV</sequence>
<dbReference type="AlphaFoldDB" id="A0A846WKR2"/>
<dbReference type="GeneID" id="90160717"/>
<gene>
    <name evidence="1" type="ORF">HGA05_11220</name>
</gene>